<dbReference type="SUPFAM" id="SSF63825">
    <property type="entry name" value="YWTD domain"/>
    <property type="match status" value="1"/>
</dbReference>
<dbReference type="InterPro" id="IPR011042">
    <property type="entry name" value="6-blade_b-propeller_TolB-like"/>
</dbReference>
<dbReference type="AlphaFoldDB" id="W6K4L4"/>
<evidence type="ECO:0000256" key="1">
    <source>
        <dbReference type="SAM" id="SignalP"/>
    </source>
</evidence>
<dbReference type="STRING" id="1193182.BN11_570007"/>
<accession>W6K4L4</accession>
<keyword evidence="1" id="KW-0732">Signal</keyword>
<dbReference type="PANTHER" id="PTHR24104:SF25">
    <property type="entry name" value="PROTEIN LIN-41"/>
    <property type="match status" value="1"/>
</dbReference>
<reference evidence="2 3" key="1">
    <citation type="journal article" date="2013" name="ISME J.">
        <title>A metabolic model for members of the genus Tetrasphaera involved in enhanced biological phosphorus removal.</title>
        <authorList>
            <person name="Kristiansen R."/>
            <person name="Nguyen H.T.T."/>
            <person name="Saunders A.M."/>
            <person name="Nielsen J.L."/>
            <person name="Wimmer R."/>
            <person name="Le V.Q."/>
            <person name="McIlroy S.J."/>
            <person name="Petrovski S."/>
            <person name="Seviour R.J."/>
            <person name="Calteau A."/>
            <person name="Nielsen K.L."/>
            <person name="Nielsen P.H."/>
        </authorList>
    </citation>
    <scope>NUCLEOTIDE SEQUENCE [LARGE SCALE GENOMIC DNA]</scope>
    <source>
        <strain evidence="2 3">Ben110</strain>
    </source>
</reference>
<evidence type="ECO:0000313" key="3">
    <source>
        <dbReference type="Proteomes" id="UP000035763"/>
    </source>
</evidence>
<dbReference type="Gene3D" id="2.120.10.30">
    <property type="entry name" value="TolB, C-terminal domain"/>
    <property type="match status" value="2"/>
</dbReference>
<dbReference type="Proteomes" id="UP000035763">
    <property type="component" value="Unassembled WGS sequence"/>
</dbReference>
<dbReference type="SUPFAM" id="SSF75011">
    <property type="entry name" value="3-carboxy-cis,cis-mucoante lactonizing enzyme"/>
    <property type="match status" value="1"/>
</dbReference>
<dbReference type="InterPro" id="IPR015943">
    <property type="entry name" value="WD40/YVTN_repeat-like_dom_sf"/>
</dbReference>
<dbReference type="SUPFAM" id="SSF101898">
    <property type="entry name" value="NHL repeat"/>
    <property type="match status" value="1"/>
</dbReference>
<keyword evidence="3" id="KW-1185">Reference proteome</keyword>
<dbReference type="EMBL" id="CAJA01000482">
    <property type="protein sequence ID" value="CCH75219.1"/>
    <property type="molecule type" value="Genomic_DNA"/>
</dbReference>
<evidence type="ECO:0008006" key="4">
    <source>
        <dbReference type="Google" id="ProtNLM"/>
    </source>
</evidence>
<protein>
    <recommendedName>
        <fullName evidence="4">SMP-30/Gluconolactonase/LRE-like region domain-containing protein</fullName>
    </recommendedName>
</protein>
<dbReference type="Gene3D" id="2.130.10.10">
    <property type="entry name" value="YVTN repeat-like/Quinoprotein amine dehydrogenase"/>
    <property type="match status" value="1"/>
</dbReference>
<proteinExistence type="predicted"/>
<name>W6K4L4_9MICO</name>
<dbReference type="InterPro" id="IPR050952">
    <property type="entry name" value="TRIM-NHL_E3_ligases"/>
</dbReference>
<feature type="signal peptide" evidence="1">
    <location>
        <begin position="1"/>
        <end position="23"/>
    </location>
</feature>
<comment type="caution">
    <text evidence="2">The sequence shown here is derived from an EMBL/GenBank/DDBJ whole genome shotgun (WGS) entry which is preliminary data.</text>
</comment>
<sequence length="721" mass="76406">MSRRSAPARSVLALLLTALTAFAVAAGAGPATGSASGSVSGSFSGEARAGSVTSYVAERIIGAPSFPGVAAWGLAYNPVSDELIVGDYVSRQVRRYTRGGIYLGDLRNAGKTIGGVASALGVDPRDGAIYVAVTGEGRSSLDVRKYDKEGNFLFDLDMPGAATWLTVDHDGNLWVPEGFSGSVVRKFTVDDATKSAQLQLLIDKAGPGTTLKVLTGAAADAAGNIYVADVGNKVIHSWTSTGEWRFDIGPDPIRGDLRGVAIDDELGRIYLSDAVYGGIRYWDMDGNYQGVISGLGLQDGEFTDGARQIAVTPDHHVYGADYGSFRVQEFLPDGTFVKVFPDPVMRPDPAGISQARGLNVDPVTGDVVTVDAFGQRANRYSAQGELLDQYGRRGSSPPEGMNYPKAVAVDPATRDLWVSSFEGPPGVVGYTFDFSSVVGRPNIPRWVGDLEFFGGKLYALERRPGAVRVIDPKNSKVERTWLTSVGLLHGLAVDPNNGNMWITHDFKPVMYVVTPAGRIIRTITLPGVGWGVAIKGDEVVVADTTTGYLDVVSRTTYAVKGKIGKGNGFGFGQLKTPSGLQFGPDGKLYVMEQVSSRVTVFAPGPAPAAETVRPVVKIDAGPMVTGGQIVLTGKATDASGIAFVEARVKDLATGRFYDGKAATYLATSTWSPGVVWGDLKAASWRYTVPATLPSRSYAVTIRATDRRGNISLLLNRTVAVP</sequence>
<feature type="chain" id="PRO_5004877458" description="SMP-30/Gluconolactonase/LRE-like region domain-containing protein" evidence="1">
    <location>
        <begin position="24"/>
        <end position="721"/>
    </location>
</feature>
<dbReference type="Gene3D" id="2.60.40.10">
    <property type="entry name" value="Immunoglobulins"/>
    <property type="match status" value="1"/>
</dbReference>
<gene>
    <name evidence="2" type="ORF">BN11_570007</name>
</gene>
<dbReference type="GO" id="GO:0005975">
    <property type="term" value="P:carbohydrate metabolic process"/>
    <property type="evidence" value="ECO:0007669"/>
    <property type="project" value="UniProtKB-ARBA"/>
</dbReference>
<organism evidence="2 3">
    <name type="scientific">Nostocoides australiense Ben110</name>
    <dbReference type="NCBI Taxonomy" id="1193182"/>
    <lineage>
        <taxon>Bacteria</taxon>
        <taxon>Bacillati</taxon>
        <taxon>Actinomycetota</taxon>
        <taxon>Actinomycetes</taxon>
        <taxon>Micrococcales</taxon>
        <taxon>Intrasporangiaceae</taxon>
        <taxon>Nostocoides</taxon>
    </lineage>
</organism>
<dbReference type="GO" id="GO:0008270">
    <property type="term" value="F:zinc ion binding"/>
    <property type="evidence" value="ECO:0007669"/>
    <property type="project" value="UniProtKB-KW"/>
</dbReference>
<evidence type="ECO:0000313" key="2">
    <source>
        <dbReference type="EMBL" id="CCH75219.1"/>
    </source>
</evidence>
<dbReference type="PANTHER" id="PTHR24104">
    <property type="entry name" value="E3 UBIQUITIN-PROTEIN LIGASE NHLRC1-RELATED"/>
    <property type="match status" value="1"/>
</dbReference>
<dbReference type="OrthoDB" id="9811352at2"/>
<dbReference type="RefSeq" id="WP_157043986.1">
    <property type="nucleotide sequence ID" value="NZ_HG764815.1"/>
</dbReference>
<dbReference type="InterPro" id="IPR013783">
    <property type="entry name" value="Ig-like_fold"/>
</dbReference>